<dbReference type="AlphaFoldDB" id="A0AAV0ZLC8"/>
<proteinExistence type="predicted"/>
<evidence type="ECO:0000313" key="1">
    <source>
        <dbReference type="EMBL" id="CAI8599465.1"/>
    </source>
</evidence>
<accession>A0AAV0ZLC8</accession>
<name>A0AAV0ZLC8_VICFA</name>
<protein>
    <submittedName>
        <fullName evidence="1">Uncharacterized protein</fullName>
    </submittedName>
</protein>
<dbReference type="EMBL" id="OX451737">
    <property type="protein sequence ID" value="CAI8599465.1"/>
    <property type="molecule type" value="Genomic_DNA"/>
</dbReference>
<evidence type="ECO:0000313" key="2">
    <source>
        <dbReference type="Proteomes" id="UP001157006"/>
    </source>
</evidence>
<dbReference type="Proteomes" id="UP001157006">
    <property type="component" value="Chromosome 2"/>
</dbReference>
<keyword evidence="2" id="KW-1185">Reference proteome</keyword>
<gene>
    <name evidence="1" type="ORF">VFH_II176280</name>
</gene>
<reference evidence="1 2" key="1">
    <citation type="submission" date="2023-01" db="EMBL/GenBank/DDBJ databases">
        <authorList>
            <person name="Kreplak J."/>
        </authorList>
    </citation>
    <scope>NUCLEOTIDE SEQUENCE [LARGE SCALE GENOMIC DNA]</scope>
</reference>
<sequence>MISLQTISQLLQSNSSFIGYCTKEEEVKIGNDEDEDENIDPYGGLSDDEQKKILCWSYCKNMVDIDVTFQELKETDIGKKKRDSVSFEFVWEFEVGGRS</sequence>
<organism evidence="1 2">
    <name type="scientific">Vicia faba</name>
    <name type="common">Broad bean</name>
    <name type="synonym">Faba vulgaris</name>
    <dbReference type="NCBI Taxonomy" id="3906"/>
    <lineage>
        <taxon>Eukaryota</taxon>
        <taxon>Viridiplantae</taxon>
        <taxon>Streptophyta</taxon>
        <taxon>Embryophyta</taxon>
        <taxon>Tracheophyta</taxon>
        <taxon>Spermatophyta</taxon>
        <taxon>Magnoliopsida</taxon>
        <taxon>eudicotyledons</taxon>
        <taxon>Gunneridae</taxon>
        <taxon>Pentapetalae</taxon>
        <taxon>rosids</taxon>
        <taxon>fabids</taxon>
        <taxon>Fabales</taxon>
        <taxon>Fabaceae</taxon>
        <taxon>Papilionoideae</taxon>
        <taxon>50 kb inversion clade</taxon>
        <taxon>NPAAA clade</taxon>
        <taxon>Hologalegina</taxon>
        <taxon>IRL clade</taxon>
        <taxon>Fabeae</taxon>
        <taxon>Vicia</taxon>
    </lineage>
</organism>